<proteinExistence type="inferred from homology"/>
<evidence type="ECO:0000313" key="4">
    <source>
        <dbReference type="EMBL" id="KAK0154553.1"/>
    </source>
</evidence>
<dbReference type="InterPro" id="IPR004360">
    <property type="entry name" value="Glyas_Fos-R_dOase_dom"/>
</dbReference>
<dbReference type="PANTHER" id="PTHR21366:SF14">
    <property type="entry name" value="GLYOXALASE DOMAIN-CONTAINING PROTEIN 5"/>
    <property type="match status" value="1"/>
</dbReference>
<sequence length="286" mass="32066">MALRTIGNRFFNFHLAYVKTLSTTTLQCRLGSTCPVEVSHLDHLVLTVKSVPDTINFYSSVLGMKVITFKTRFSNPITLQRHLFQQGDRKALGFGQQKINLHQVGQNLSPKPSVQLQALQISTPLPTVAAHLQVLSLCILNNPSEHFMVEKMVIERLTTGEMTSFHHRLVGSRLREGPVERSGAVGRISSLYFRDPDHNLIEVSIYMKTLTYLLLVSSGPDSDNKESRKTLTYLLLVSSGPDSDNKESRKTLTYLLLVSSGPDCDNKEVKKGFIPHTSHQRVYVCV</sequence>
<evidence type="ECO:0000256" key="1">
    <source>
        <dbReference type="ARBA" id="ARBA00010363"/>
    </source>
</evidence>
<dbReference type="PANTHER" id="PTHR21366">
    <property type="entry name" value="GLYOXALASE FAMILY PROTEIN"/>
    <property type="match status" value="1"/>
</dbReference>
<feature type="domain" description="Glyoxalase/fosfomycin resistance/dioxygenase" evidence="3">
    <location>
        <begin position="41"/>
        <end position="203"/>
    </location>
</feature>
<dbReference type="AlphaFoldDB" id="A0AA47N8V3"/>
<comment type="similarity">
    <text evidence="1">Belongs to the glyoxalase I family.</text>
</comment>
<reference evidence="4" key="1">
    <citation type="journal article" date="2023" name="Front. Mar. Sci.">
        <title>A new Merluccius polli reference genome to investigate the effects of global change in West African waters.</title>
        <authorList>
            <person name="Mateo J.L."/>
            <person name="Blanco-Fernandez C."/>
            <person name="Garcia-Vazquez E."/>
            <person name="Machado-Schiaffino G."/>
        </authorList>
    </citation>
    <scope>NUCLEOTIDE SEQUENCE</scope>
    <source>
        <strain evidence="4">C29</strain>
        <tissue evidence="4">Fin</tissue>
    </source>
</reference>
<dbReference type="InterPro" id="IPR050383">
    <property type="entry name" value="GlyoxalaseI/FosfomycinResist"/>
</dbReference>
<name>A0AA47N8V3_MERPO</name>
<dbReference type="Pfam" id="PF00903">
    <property type="entry name" value="Glyoxalase"/>
    <property type="match status" value="1"/>
</dbReference>
<keyword evidence="5" id="KW-1185">Reference proteome</keyword>
<gene>
    <name evidence="4" type="primary">glod5_0</name>
    <name evidence="4" type="ORF">N1851_003338</name>
</gene>
<evidence type="ECO:0000313" key="5">
    <source>
        <dbReference type="Proteomes" id="UP001174136"/>
    </source>
</evidence>
<evidence type="ECO:0000259" key="3">
    <source>
        <dbReference type="Pfam" id="PF00903"/>
    </source>
</evidence>
<evidence type="ECO:0000256" key="2">
    <source>
        <dbReference type="ARBA" id="ARBA00040140"/>
    </source>
</evidence>
<dbReference type="SUPFAM" id="SSF54593">
    <property type="entry name" value="Glyoxalase/Bleomycin resistance protein/Dihydroxybiphenyl dioxygenase"/>
    <property type="match status" value="1"/>
</dbReference>
<organism evidence="4 5">
    <name type="scientific">Merluccius polli</name>
    <name type="common">Benguela hake</name>
    <name type="synonym">Merluccius cadenati</name>
    <dbReference type="NCBI Taxonomy" id="89951"/>
    <lineage>
        <taxon>Eukaryota</taxon>
        <taxon>Metazoa</taxon>
        <taxon>Chordata</taxon>
        <taxon>Craniata</taxon>
        <taxon>Vertebrata</taxon>
        <taxon>Euteleostomi</taxon>
        <taxon>Actinopterygii</taxon>
        <taxon>Neopterygii</taxon>
        <taxon>Teleostei</taxon>
        <taxon>Neoteleostei</taxon>
        <taxon>Acanthomorphata</taxon>
        <taxon>Zeiogadaria</taxon>
        <taxon>Gadariae</taxon>
        <taxon>Gadiformes</taxon>
        <taxon>Gadoidei</taxon>
        <taxon>Merlucciidae</taxon>
        <taxon>Merluccius</taxon>
    </lineage>
</organism>
<comment type="caution">
    <text evidence="4">The sequence shown here is derived from an EMBL/GenBank/DDBJ whole genome shotgun (WGS) entry which is preliminary data.</text>
</comment>
<dbReference type="EMBL" id="JAOPHQ010000416">
    <property type="protein sequence ID" value="KAK0154553.1"/>
    <property type="molecule type" value="Genomic_DNA"/>
</dbReference>
<accession>A0AA47N8V3</accession>
<dbReference type="InterPro" id="IPR029068">
    <property type="entry name" value="Glyas_Bleomycin-R_OHBP_Dase"/>
</dbReference>
<protein>
    <recommendedName>
        <fullName evidence="2">Glyoxalase domain-containing protein 5</fullName>
    </recommendedName>
</protein>
<dbReference type="Proteomes" id="UP001174136">
    <property type="component" value="Unassembled WGS sequence"/>
</dbReference>
<dbReference type="Gene3D" id="3.10.180.10">
    <property type="entry name" value="2,3-Dihydroxybiphenyl 1,2-Dioxygenase, domain 1"/>
    <property type="match status" value="1"/>
</dbReference>